<dbReference type="AlphaFoldDB" id="A0A8K0R8E0"/>
<feature type="region of interest" description="Disordered" evidence="1">
    <location>
        <begin position="347"/>
        <end position="692"/>
    </location>
</feature>
<feature type="region of interest" description="Disordered" evidence="1">
    <location>
        <begin position="1"/>
        <end position="70"/>
    </location>
</feature>
<protein>
    <recommendedName>
        <fullName evidence="4">WHIM1 domain-containing protein</fullName>
    </recommendedName>
</protein>
<feature type="compositionally biased region" description="Pro residues" evidence="1">
    <location>
        <begin position="680"/>
        <end position="692"/>
    </location>
</feature>
<proteinExistence type="predicted"/>
<keyword evidence="3" id="KW-1185">Reference proteome</keyword>
<reference evidence="2" key="1">
    <citation type="journal article" date="2021" name="Nat. Commun.">
        <title>Genetic determinants of endophytism in the Arabidopsis root mycobiome.</title>
        <authorList>
            <person name="Mesny F."/>
            <person name="Miyauchi S."/>
            <person name="Thiergart T."/>
            <person name="Pickel B."/>
            <person name="Atanasova L."/>
            <person name="Karlsson M."/>
            <person name="Huettel B."/>
            <person name="Barry K.W."/>
            <person name="Haridas S."/>
            <person name="Chen C."/>
            <person name="Bauer D."/>
            <person name="Andreopoulos W."/>
            <person name="Pangilinan J."/>
            <person name="LaButti K."/>
            <person name="Riley R."/>
            <person name="Lipzen A."/>
            <person name="Clum A."/>
            <person name="Drula E."/>
            <person name="Henrissat B."/>
            <person name="Kohler A."/>
            <person name="Grigoriev I.V."/>
            <person name="Martin F.M."/>
            <person name="Hacquard S."/>
        </authorList>
    </citation>
    <scope>NUCLEOTIDE SEQUENCE</scope>
    <source>
        <strain evidence="2">MPI-SDFR-AT-0120</strain>
    </source>
</reference>
<evidence type="ECO:0000256" key="1">
    <source>
        <dbReference type="SAM" id="MobiDB-lite"/>
    </source>
</evidence>
<feature type="compositionally biased region" description="Low complexity" evidence="1">
    <location>
        <begin position="1"/>
        <end position="13"/>
    </location>
</feature>
<feature type="compositionally biased region" description="Polar residues" evidence="1">
    <location>
        <begin position="507"/>
        <end position="521"/>
    </location>
</feature>
<dbReference type="PANTHER" id="PTHR42107">
    <property type="entry name" value="YALI0D24453P"/>
    <property type="match status" value="1"/>
</dbReference>
<name>A0A8K0R8E0_9PLEO</name>
<sequence>MVDSDSSLSSAPSTDDEMPVDATPANASNLTPQKKKQGNILSFFKQKERSPSPPRKKREPSPEHIYGPQDNPDIAFIVMFRSRFNDAFPRGAPHVGPQDIEEGVAEGTPSADVEGLLCALLGLVLNRKKPVEKGHYGRALEESIQTQKSQWPRAWGSANPLSGGRGFQTMTAAERITLLHTLSLWSLNQNEQVKAMIANAYKSRTTKDRLDTNIPLSVQPWGLDGDKRRYWLIEGQNDTHFRVYRETDPHKTKKVKWFSVVGDIDELRTVATKLEQEDGRKEAKALGERMINAIPRFEASEVKRKRREYRLHRQAAFTRPDPGFSLYEGRTRGKRLRYTFTDEDDFDSDNFSTRRSARTSGRETSTAPSGPTVTASGRQVRSRATGLYGETLHSGQVSDRASPATGDYVRSEASEEPQQPHAHGRSTRAAGRATTNGRGLNRTVVSDDEEDATSWDGGDEDEDEPEQMDLDDDDEAAEDSSEEEIEPATLMVTLRYRKGSFNPPHDASQSNGHAQDGNLHNGTMHEHESSRAPAAPLAGHGAPRQPEQRVPAPVEPPLQPAPLPLPVAEPPNAPNPPTAFIPNGVPILAQEPPHAVAPTAHYPQPTGNPTMLPKLDSMFPAPHAAYNAAPAPQQLQQQQPAQYPVAVPAQQQQTPSHPAAAPAQQQPPFPAQQQQKPFAPTLPPPTPATNWQ</sequence>
<dbReference type="PANTHER" id="PTHR42107:SF1">
    <property type="entry name" value="WHIM1 DOMAIN-CONTAINING PROTEIN"/>
    <property type="match status" value="1"/>
</dbReference>
<evidence type="ECO:0000313" key="3">
    <source>
        <dbReference type="Proteomes" id="UP000813461"/>
    </source>
</evidence>
<gene>
    <name evidence="2" type="ORF">FB567DRAFT_346607</name>
</gene>
<organism evidence="2 3">
    <name type="scientific">Paraphoma chrysanthemicola</name>
    <dbReference type="NCBI Taxonomy" id="798071"/>
    <lineage>
        <taxon>Eukaryota</taxon>
        <taxon>Fungi</taxon>
        <taxon>Dikarya</taxon>
        <taxon>Ascomycota</taxon>
        <taxon>Pezizomycotina</taxon>
        <taxon>Dothideomycetes</taxon>
        <taxon>Pleosporomycetidae</taxon>
        <taxon>Pleosporales</taxon>
        <taxon>Pleosporineae</taxon>
        <taxon>Phaeosphaeriaceae</taxon>
        <taxon>Paraphoma</taxon>
    </lineage>
</organism>
<feature type="compositionally biased region" description="Polar residues" evidence="1">
    <location>
        <begin position="349"/>
        <end position="379"/>
    </location>
</feature>
<evidence type="ECO:0008006" key="4">
    <source>
        <dbReference type="Google" id="ProtNLM"/>
    </source>
</evidence>
<feature type="compositionally biased region" description="Pro residues" evidence="1">
    <location>
        <begin position="553"/>
        <end position="579"/>
    </location>
</feature>
<dbReference type="Proteomes" id="UP000813461">
    <property type="component" value="Unassembled WGS sequence"/>
</dbReference>
<evidence type="ECO:0000313" key="2">
    <source>
        <dbReference type="EMBL" id="KAH7087487.1"/>
    </source>
</evidence>
<feature type="compositionally biased region" description="Low complexity" evidence="1">
    <location>
        <begin position="620"/>
        <end position="664"/>
    </location>
</feature>
<dbReference type="EMBL" id="JAGMVJ010000009">
    <property type="protein sequence ID" value="KAH7087487.1"/>
    <property type="molecule type" value="Genomic_DNA"/>
</dbReference>
<accession>A0A8K0R8E0</accession>
<dbReference type="OrthoDB" id="349045at2759"/>
<comment type="caution">
    <text evidence="2">The sequence shown here is derived from an EMBL/GenBank/DDBJ whole genome shotgun (WGS) entry which is preliminary data.</text>
</comment>
<feature type="compositionally biased region" description="Low complexity" evidence="1">
    <location>
        <begin position="532"/>
        <end position="543"/>
    </location>
</feature>
<feature type="compositionally biased region" description="Acidic residues" evidence="1">
    <location>
        <begin position="446"/>
        <end position="486"/>
    </location>
</feature>